<evidence type="ECO:0000313" key="2">
    <source>
        <dbReference type="EMBL" id="PWR21983.1"/>
    </source>
</evidence>
<evidence type="ECO:0000313" key="3">
    <source>
        <dbReference type="Proteomes" id="UP000246077"/>
    </source>
</evidence>
<comment type="caution">
    <text evidence="2">The sequence shown here is derived from an EMBL/GenBank/DDBJ whole genome shotgun (WGS) entry which is preliminary data.</text>
</comment>
<evidence type="ECO:0000259" key="1">
    <source>
        <dbReference type="Pfam" id="PF00535"/>
    </source>
</evidence>
<dbReference type="Pfam" id="PF00535">
    <property type="entry name" value="Glycos_transf_2"/>
    <property type="match status" value="1"/>
</dbReference>
<dbReference type="Proteomes" id="UP000246077">
    <property type="component" value="Unassembled WGS sequence"/>
</dbReference>
<proteinExistence type="predicted"/>
<dbReference type="PANTHER" id="PTHR43685:SF3">
    <property type="entry name" value="SLR2126 PROTEIN"/>
    <property type="match status" value="1"/>
</dbReference>
<dbReference type="InterPro" id="IPR001173">
    <property type="entry name" value="Glyco_trans_2-like"/>
</dbReference>
<dbReference type="CDD" id="cd00761">
    <property type="entry name" value="Glyco_tranf_GTA_type"/>
    <property type="match status" value="1"/>
</dbReference>
<accession>A0A317E9H4</accession>
<name>A0A317E9H4_9PROT</name>
<dbReference type="InterPro" id="IPR050834">
    <property type="entry name" value="Glycosyltransf_2"/>
</dbReference>
<dbReference type="RefSeq" id="WP_109920628.1">
    <property type="nucleotide sequence ID" value="NZ_QGLF01000002.1"/>
</dbReference>
<dbReference type="OrthoDB" id="8416156at2"/>
<sequence>MTDRHPALSIVIPVRNKAAVIARVIDAAARQSLATERYEILVIDDHSDDGSGALIDRIVAGYGNARRVPRAPGPAGAALTRNSGIAVARGDWLLLLDADVVVHPELCADCLAWAGVEDKVGLVPTYGSSTTDDLWPLLAPPPPRVGALAAGPWQHVADARRAPEGLKAPWVFFWTTAVLVARRRLLALGGFDEALAAKGSEDIELGYRLHQAGGRFGMVATAPVLHLPHRRDRKAEEATDRAHERHMLAKHRSLAMEMLCAFDAGHAEAALARLGPLRPAAALAGFWSGLPPHGRDFGRALGFFAGAADFRAWLGPALPLDHGTAGDTGGSEPFFGLALPYDDGAFDTAVIPDLRGALPEALICRLFQEARRVADTLIYLRIDPPPGAGAPLPDSTAAAFDRPYWERTIRLSRHYHDWRAEELATLHHRDGISTCTLVRVSESTADKGNAP</sequence>
<dbReference type="AlphaFoldDB" id="A0A317E9H4"/>
<reference evidence="3" key="1">
    <citation type="submission" date="2018-05" db="EMBL/GenBank/DDBJ databases">
        <title>Zavarzinia sp. HR-AS.</title>
        <authorList>
            <person name="Lee Y."/>
            <person name="Jeon C.O."/>
        </authorList>
    </citation>
    <scope>NUCLEOTIDE SEQUENCE [LARGE SCALE GENOMIC DNA]</scope>
    <source>
        <strain evidence="3">DSM 1231</strain>
    </source>
</reference>
<gene>
    <name evidence="2" type="ORF">DKG75_08365</name>
</gene>
<dbReference type="PANTHER" id="PTHR43685">
    <property type="entry name" value="GLYCOSYLTRANSFERASE"/>
    <property type="match status" value="1"/>
</dbReference>
<organism evidence="2 3">
    <name type="scientific">Zavarzinia compransoris</name>
    <dbReference type="NCBI Taxonomy" id="1264899"/>
    <lineage>
        <taxon>Bacteria</taxon>
        <taxon>Pseudomonadati</taxon>
        <taxon>Pseudomonadota</taxon>
        <taxon>Alphaproteobacteria</taxon>
        <taxon>Rhodospirillales</taxon>
        <taxon>Zavarziniaceae</taxon>
        <taxon>Zavarzinia</taxon>
    </lineage>
</organism>
<dbReference type="InterPro" id="IPR029044">
    <property type="entry name" value="Nucleotide-diphossugar_trans"/>
</dbReference>
<protein>
    <recommendedName>
        <fullName evidence="1">Glycosyltransferase 2-like domain-containing protein</fullName>
    </recommendedName>
</protein>
<dbReference type="SUPFAM" id="SSF53448">
    <property type="entry name" value="Nucleotide-diphospho-sugar transferases"/>
    <property type="match status" value="1"/>
</dbReference>
<keyword evidence="3" id="KW-1185">Reference proteome</keyword>
<feature type="domain" description="Glycosyltransferase 2-like" evidence="1">
    <location>
        <begin position="9"/>
        <end position="128"/>
    </location>
</feature>
<dbReference type="EMBL" id="QGLF01000002">
    <property type="protein sequence ID" value="PWR21983.1"/>
    <property type="molecule type" value="Genomic_DNA"/>
</dbReference>
<dbReference type="Gene3D" id="3.90.550.10">
    <property type="entry name" value="Spore Coat Polysaccharide Biosynthesis Protein SpsA, Chain A"/>
    <property type="match status" value="1"/>
</dbReference>